<evidence type="ECO:0000259" key="2">
    <source>
        <dbReference type="Pfam" id="PF13919"/>
    </source>
</evidence>
<dbReference type="RefSeq" id="XP_033585400.1">
    <property type="nucleotide sequence ID" value="XM_033738292.1"/>
</dbReference>
<feature type="region of interest" description="Disordered" evidence="1">
    <location>
        <begin position="122"/>
        <end position="156"/>
    </location>
</feature>
<dbReference type="Pfam" id="PF13919">
    <property type="entry name" value="ASXH"/>
    <property type="match status" value="1"/>
</dbReference>
<dbReference type="GeneID" id="54479294"/>
<dbReference type="OrthoDB" id="2289918at2759"/>
<name>A0A6A6PFT2_9PEZI</name>
<evidence type="ECO:0000256" key="1">
    <source>
        <dbReference type="SAM" id="MobiDB-lite"/>
    </source>
</evidence>
<dbReference type="EMBL" id="MU001643">
    <property type="protein sequence ID" value="KAF2478830.1"/>
    <property type="molecule type" value="Genomic_DNA"/>
</dbReference>
<sequence length="156" mass="17672">MSSTQTRLLTAPTSKLTKQNLVAILRKDAAWLTLPPETRAHLYALLPAPREGEPPHDADVHPLHNTAYKPYIEEALRRFGADLREGREVGKWRVEAMVAGRERREGKFEEWREVLREEYWGRRGEGEESGKGEGEVNGHGDGDEAKVEIKDSEGDE</sequence>
<dbReference type="InterPro" id="IPR028020">
    <property type="entry name" value="ASX_DEUBAD_dom"/>
</dbReference>
<organism evidence="3 4">
    <name type="scientific">Neohortaea acidophila</name>
    <dbReference type="NCBI Taxonomy" id="245834"/>
    <lineage>
        <taxon>Eukaryota</taxon>
        <taxon>Fungi</taxon>
        <taxon>Dikarya</taxon>
        <taxon>Ascomycota</taxon>
        <taxon>Pezizomycotina</taxon>
        <taxon>Dothideomycetes</taxon>
        <taxon>Dothideomycetidae</taxon>
        <taxon>Mycosphaerellales</taxon>
        <taxon>Teratosphaeriaceae</taxon>
        <taxon>Neohortaea</taxon>
    </lineage>
</organism>
<feature type="domain" description="ASX DEUBAD" evidence="2">
    <location>
        <begin position="5"/>
        <end position="121"/>
    </location>
</feature>
<dbReference type="AlphaFoldDB" id="A0A6A6PFT2"/>
<protein>
    <recommendedName>
        <fullName evidence="2">ASX DEUBAD domain-containing protein</fullName>
    </recommendedName>
</protein>
<evidence type="ECO:0000313" key="3">
    <source>
        <dbReference type="EMBL" id="KAF2478830.1"/>
    </source>
</evidence>
<reference evidence="3" key="1">
    <citation type="journal article" date="2020" name="Stud. Mycol.">
        <title>101 Dothideomycetes genomes: a test case for predicting lifestyles and emergence of pathogens.</title>
        <authorList>
            <person name="Haridas S."/>
            <person name="Albert R."/>
            <person name="Binder M."/>
            <person name="Bloem J."/>
            <person name="Labutti K."/>
            <person name="Salamov A."/>
            <person name="Andreopoulos B."/>
            <person name="Baker S."/>
            <person name="Barry K."/>
            <person name="Bills G."/>
            <person name="Bluhm B."/>
            <person name="Cannon C."/>
            <person name="Castanera R."/>
            <person name="Culley D."/>
            <person name="Daum C."/>
            <person name="Ezra D."/>
            <person name="Gonzalez J."/>
            <person name="Henrissat B."/>
            <person name="Kuo A."/>
            <person name="Liang C."/>
            <person name="Lipzen A."/>
            <person name="Lutzoni F."/>
            <person name="Magnuson J."/>
            <person name="Mondo S."/>
            <person name="Nolan M."/>
            <person name="Ohm R."/>
            <person name="Pangilinan J."/>
            <person name="Park H.-J."/>
            <person name="Ramirez L."/>
            <person name="Alfaro M."/>
            <person name="Sun H."/>
            <person name="Tritt A."/>
            <person name="Yoshinaga Y."/>
            <person name="Zwiers L.-H."/>
            <person name="Turgeon B."/>
            <person name="Goodwin S."/>
            <person name="Spatafora J."/>
            <person name="Crous P."/>
            <person name="Grigoriev I."/>
        </authorList>
    </citation>
    <scope>NUCLEOTIDE SEQUENCE</scope>
    <source>
        <strain evidence="3">CBS 113389</strain>
    </source>
</reference>
<gene>
    <name evidence="3" type="ORF">BDY17DRAFT_356881</name>
</gene>
<dbReference type="Proteomes" id="UP000799767">
    <property type="component" value="Unassembled WGS sequence"/>
</dbReference>
<evidence type="ECO:0000313" key="4">
    <source>
        <dbReference type="Proteomes" id="UP000799767"/>
    </source>
</evidence>
<accession>A0A6A6PFT2</accession>
<proteinExistence type="predicted"/>
<keyword evidence="4" id="KW-1185">Reference proteome</keyword>